<keyword evidence="3" id="KW-1185">Reference proteome</keyword>
<dbReference type="OrthoDB" id="442460at2759"/>
<sequence length="1441" mass="156188">MEEQEPPPNFSRPVEFPFAGMRRQAEAIAARVAALPAASGLGNVVHGREAGSTGWLVGSAWSTAVQRARAGGAPSSSTVRVSKRYAVAHRNKRGGQPSGADRSDDVDEQTGGQDVDDHAGSEAPHPPRLRVPCDRVSAEDFVNDALVAAIQRSCGQASSRPIGKQRSPVTAHVVGDAKSRSRAIVLRSGVGKRDVAILWVSCRDGLLCSCLQGTQNALFLSASSRSTSCAHTSAMAKALACSGVDISTFRSRMRLRVDASNFAVAQHFSSSVLWSVLYRSVFSVVTVSGSNVASCVAPGCRRFRGRCGHVRTLRDVIGPGGFNDERFGSSAAAVKARLEGRVKLASVPARPRVVNNEEEDEGIEKEPTDTIRGPRDAEPTKVASRRLRNMLPCSGELKQGEVWTRTADWRSLYGGRAAGVADGKKDDLSVLGSVWSAAIKRGFVRDASVPLIEKFCGSCGQRLQSRQKVEKEPGLLTTHHPTAAPLKVWVCRWTCDAESCGRVVEYDGQADGLFSMRRRNKNRRWLLYTRGLLDKLISFIIAGRTTYTAATRHLSADVLSFTLRRQDVVKVGTAYLKALHIPPETAQCPKCGRNPAFIVIDAQSLGCTDHADTKPFRPTEDCPVLDIPASKLYILESTPLREAISKVLRTSTSLTAAQEVLLRAWAGTMLTPMRRLSASVAAARLFFRFFPLGTSEPRAATKRGGGLSSAASNASPRTQAPTDERPTKRSRVASVNSSAENALRSDGDGGVVLGGKGPVAKKPTETWRDRTGVCRPAFERYPRDDDGVWICVRPFLQSLLTETVPGMFTSFNERAIKLISNTMCIKGRGAWRVLTEALDGVGFVSSFVGLFAEDMDEDKGMRVAVGTLLRWAVDIEKFVDEAFAKVASSKTTLARGWINGAYCERWKGRPTSADYKRWRTELKDLDELDEDDPLVSFEYFASLPRVRPGIRDSETAKRRVQYRGKDRHVADLEGEGDACNKAFAIRSGLTQGVFNVVCPHVITLGFRVLFNAESVGEALSIVLERFPRLPKAIFYDVACKLDKNAMRRVRVIIRDHHVRCVLDRPHSITHGCSPTYMPDEFLGTTAGVATQAAEVSHAIAVVNRTSLAYMSPATYMVHKMAQVAFMNLRKLYRLHSDTAAGENDHVALAPFFNDKVAQECQRAGTCSCGSTDDAVANDASGSGVVDAAADALSDAGGLGARAQNGAAAVAGEGVDARRDHEVPTAYVEEGGHEGDAPRAAEVVVIDGVDDDLSAGDDEAVADTAASAVDAAIHPDLLVKHANWVVGRVFYAPMDTAPVSQTQKELVRQLVNAPLAAAVRPRNKARIVLSGADFLRLVGEAWLRGEVMNSVVALINDRDDRARSSRALVGDAMVGASPAPPMPRTRVFNTYFVSRLAPRRLHYNYDAVRRWGIKAGLDQGLLNLSHFIESEYTPLALTCTQI</sequence>
<dbReference type="PANTHER" id="PTHR34305">
    <property type="entry name" value="EXPRESSED PROTEIN"/>
    <property type="match status" value="1"/>
</dbReference>
<evidence type="ECO:0000256" key="1">
    <source>
        <dbReference type="SAM" id="MobiDB-lite"/>
    </source>
</evidence>
<feature type="region of interest" description="Disordered" evidence="1">
    <location>
        <begin position="354"/>
        <end position="381"/>
    </location>
</feature>
<reference evidence="2 3" key="1">
    <citation type="submission" date="2017-03" db="EMBL/GenBank/DDBJ databases">
        <title>WGS assembly of Porphyra umbilicalis.</title>
        <authorList>
            <person name="Brawley S.H."/>
            <person name="Blouin N.A."/>
            <person name="Ficko-Blean E."/>
            <person name="Wheeler G.L."/>
            <person name="Lohr M."/>
            <person name="Goodson H.V."/>
            <person name="Jenkins J.W."/>
            <person name="Blaby-Haas C.E."/>
            <person name="Helliwell K.E."/>
            <person name="Chan C."/>
            <person name="Marriage T."/>
            <person name="Bhattacharya D."/>
            <person name="Klein A.S."/>
            <person name="Badis Y."/>
            <person name="Brodie J."/>
            <person name="Cao Y."/>
            <person name="Collen J."/>
            <person name="Dittami S.M."/>
            <person name="Gachon C.M."/>
            <person name="Green B.R."/>
            <person name="Karpowicz S."/>
            <person name="Kim J.W."/>
            <person name="Kudahl U."/>
            <person name="Lin S."/>
            <person name="Michel G."/>
            <person name="Mittag M."/>
            <person name="Olson B.J."/>
            <person name="Pangilinan J."/>
            <person name="Peng Y."/>
            <person name="Qiu H."/>
            <person name="Shu S."/>
            <person name="Singer J.T."/>
            <person name="Smith A.G."/>
            <person name="Sprecher B.N."/>
            <person name="Wagner V."/>
            <person name="Wang W."/>
            <person name="Wang Z.-Y."/>
            <person name="Yan J."/>
            <person name="Yarish C."/>
            <person name="Zoeuner-Riek S."/>
            <person name="Zhuang Y."/>
            <person name="Zou Y."/>
            <person name="Lindquist E.A."/>
            <person name="Grimwood J."/>
            <person name="Barry K."/>
            <person name="Rokhsar D.S."/>
            <person name="Schmutz J."/>
            <person name="Stiller J.W."/>
            <person name="Grossman A.R."/>
            <person name="Prochnik S.E."/>
        </authorList>
    </citation>
    <scope>NUCLEOTIDE SEQUENCE [LARGE SCALE GENOMIC DNA]</scope>
    <source>
        <strain evidence="2">4086291</strain>
    </source>
</reference>
<dbReference type="PANTHER" id="PTHR34305:SF1">
    <property type="entry name" value="SWIM-TYPE DOMAIN-CONTAINING PROTEIN"/>
    <property type="match status" value="1"/>
</dbReference>
<dbReference type="EMBL" id="KV918902">
    <property type="protein sequence ID" value="OSX75460.1"/>
    <property type="molecule type" value="Genomic_DNA"/>
</dbReference>
<organism evidence="2 3">
    <name type="scientific">Porphyra umbilicalis</name>
    <name type="common">Purple laver</name>
    <name type="synonym">Red alga</name>
    <dbReference type="NCBI Taxonomy" id="2786"/>
    <lineage>
        <taxon>Eukaryota</taxon>
        <taxon>Rhodophyta</taxon>
        <taxon>Bangiophyceae</taxon>
        <taxon>Bangiales</taxon>
        <taxon>Bangiaceae</taxon>
        <taxon>Porphyra</taxon>
    </lineage>
</organism>
<evidence type="ECO:0000313" key="2">
    <source>
        <dbReference type="EMBL" id="OSX75460.1"/>
    </source>
</evidence>
<feature type="compositionally biased region" description="Basic and acidic residues" evidence="1">
    <location>
        <begin position="364"/>
        <end position="379"/>
    </location>
</feature>
<accession>A0A1X6P3X6</accession>
<protein>
    <recommendedName>
        <fullName evidence="4">HMG domain-containing protein</fullName>
    </recommendedName>
</protein>
<feature type="region of interest" description="Disordered" evidence="1">
    <location>
        <begin position="698"/>
        <end position="764"/>
    </location>
</feature>
<feature type="compositionally biased region" description="Gly residues" evidence="1">
    <location>
        <begin position="748"/>
        <end position="757"/>
    </location>
</feature>
<gene>
    <name evidence="2" type="ORF">BU14_0235s0009</name>
</gene>
<dbReference type="Gene3D" id="3.40.395.10">
    <property type="entry name" value="Adenoviral Proteinase, Chain A"/>
    <property type="match status" value="1"/>
</dbReference>
<evidence type="ECO:0008006" key="4">
    <source>
        <dbReference type="Google" id="ProtNLM"/>
    </source>
</evidence>
<proteinExistence type="predicted"/>
<dbReference type="Proteomes" id="UP000218209">
    <property type="component" value="Unassembled WGS sequence"/>
</dbReference>
<evidence type="ECO:0000313" key="3">
    <source>
        <dbReference type="Proteomes" id="UP000218209"/>
    </source>
</evidence>
<feature type="region of interest" description="Disordered" evidence="1">
    <location>
        <begin position="88"/>
        <end position="131"/>
    </location>
</feature>
<name>A0A1X6P3X6_PORUM</name>